<sequence length="234" mass="25428">MNDCQDKIVAIVPAAGIGSRMGAEIPKQYLLIDEKTILQLTLELLLTHPQIDHVVVALHPQDQFFNSLPLSSHPKLHTVVGGSERADSVLACLKHLGDDCWAMVHDAARPCLTHGDIDKLIASRQHFPQGAILAAPVRDTMKRGNVDGTVKETVCRERLWHALTPQLFPASVLKGNLEQALAQQANITDEASAMEWAGVSPGLVDGRVDNIKITHPDDLLLAGLFLGNANSLER</sequence>
<comment type="catalytic activity">
    <reaction evidence="3">
        <text>2-C-methyl-D-erythritol 4-phosphate + CTP + H(+) = 4-CDP-2-C-methyl-D-erythritol + diphosphate</text>
        <dbReference type="Rhea" id="RHEA:13429"/>
        <dbReference type="ChEBI" id="CHEBI:15378"/>
        <dbReference type="ChEBI" id="CHEBI:33019"/>
        <dbReference type="ChEBI" id="CHEBI:37563"/>
        <dbReference type="ChEBI" id="CHEBI:57823"/>
        <dbReference type="ChEBI" id="CHEBI:58262"/>
        <dbReference type="EC" id="2.7.7.60"/>
    </reaction>
</comment>
<comment type="caution">
    <text evidence="4">The sequence shown here is derived from an EMBL/GenBank/DDBJ whole genome shotgun (WGS) entry which is preliminary data.</text>
</comment>
<feature type="site" description="Positions MEP for the nucleophilic attack" evidence="3">
    <location>
        <position position="156"/>
    </location>
</feature>
<dbReference type="HAMAP" id="MF_00108">
    <property type="entry name" value="IspD"/>
    <property type="match status" value="1"/>
</dbReference>
<dbReference type="CDD" id="cd02516">
    <property type="entry name" value="CDP-ME_synthetase"/>
    <property type="match status" value="1"/>
</dbReference>
<keyword evidence="1 3" id="KW-0808">Transferase</keyword>
<accession>A0A3S0KNA7</accession>
<dbReference type="NCBIfam" id="TIGR00453">
    <property type="entry name" value="ispD"/>
    <property type="match status" value="1"/>
</dbReference>
<proteinExistence type="inferred from homology"/>
<dbReference type="EMBL" id="RXNV01000001">
    <property type="protein sequence ID" value="RTR34541.1"/>
    <property type="molecule type" value="Genomic_DNA"/>
</dbReference>
<evidence type="ECO:0000313" key="5">
    <source>
        <dbReference type="Proteomes" id="UP000282060"/>
    </source>
</evidence>
<keyword evidence="3" id="KW-0414">Isoprene biosynthesis</keyword>
<dbReference type="UniPathway" id="UPA00056">
    <property type="reaction ID" value="UER00093"/>
</dbReference>
<keyword evidence="5" id="KW-1185">Reference proteome</keyword>
<dbReference type="GO" id="GO:0050518">
    <property type="term" value="F:2-C-methyl-D-erythritol 4-phosphate cytidylyltransferase activity"/>
    <property type="evidence" value="ECO:0007669"/>
    <property type="project" value="UniProtKB-UniRule"/>
</dbReference>
<evidence type="ECO:0000256" key="3">
    <source>
        <dbReference type="HAMAP-Rule" id="MF_00108"/>
    </source>
</evidence>
<dbReference type="SUPFAM" id="SSF53448">
    <property type="entry name" value="Nucleotide-diphospho-sugar transferases"/>
    <property type="match status" value="1"/>
</dbReference>
<gene>
    <name evidence="3" type="primary">ispD</name>
    <name evidence="4" type="ORF">EKG39_02450</name>
</gene>
<dbReference type="Proteomes" id="UP000282060">
    <property type="component" value="Unassembled WGS sequence"/>
</dbReference>
<dbReference type="PANTHER" id="PTHR32125">
    <property type="entry name" value="2-C-METHYL-D-ERYTHRITOL 4-PHOSPHATE CYTIDYLYLTRANSFERASE, CHLOROPLASTIC"/>
    <property type="match status" value="1"/>
</dbReference>
<protein>
    <recommendedName>
        <fullName evidence="3">2-C-methyl-D-erythritol 4-phosphate cytidylyltransferase</fullName>
        <ecNumber evidence="3">2.7.7.60</ecNumber>
    </recommendedName>
    <alternativeName>
        <fullName evidence="3">4-diphosphocytidyl-2C-methyl-D-erythritol synthase</fullName>
    </alternativeName>
    <alternativeName>
        <fullName evidence="3">MEP cytidylyltransferase</fullName>
        <shortName evidence="3">MCT</shortName>
    </alternativeName>
</protein>
<feature type="site" description="Positions MEP for the nucleophilic attack" evidence="3">
    <location>
        <position position="212"/>
    </location>
</feature>
<evidence type="ECO:0000256" key="2">
    <source>
        <dbReference type="ARBA" id="ARBA00022695"/>
    </source>
</evidence>
<dbReference type="InterPro" id="IPR050088">
    <property type="entry name" value="IspD/TarI_cytidylyltransf_bact"/>
</dbReference>
<dbReference type="GO" id="GO:0019288">
    <property type="term" value="P:isopentenyl diphosphate biosynthetic process, methylerythritol 4-phosphate pathway"/>
    <property type="evidence" value="ECO:0007669"/>
    <property type="project" value="UniProtKB-UniRule"/>
</dbReference>
<comment type="pathway">
    <text evidence="3">Isoprenoid biosynthesis; isopentenyl diphosphate biosynthesis via DXP pathway; isopentenyl diphosphate from 1-deoxy-D-xylulose 5-phosphate: step 2/6.</text>
</comment>
<feature type="site" description="Transition state stabilizer" evidence="3">
    <location>
        <position position="20"/>
    </location>
</feature>
<dbReference type="RefSeq" id="WP_126503875.1">
    <property type="nucleotide sequence ID" value="NZ_RXNV01000001.1"/>
</dbReference>
<comment type="similarity">
    <text evidence="3">Belongs to the IspD/TarI cytidylyltransferase family. IspD subfamily.</text>
</comment>
<feature type="site" description="Transition state stabilizer" evidence="3">
    <location>
        <position position="27"/>
    </location>
</feature>
<dbReference type="InterPro" id="IPR001228">
    <property type="entry name" value="IspD"/>
</dbReference>
<organism evidence="4 5">
    <name type="scientific">Shewanella atlantica</name>
    <dbReference type="NCBI Taxonomy" id="271099"/>
    <lineage>
        <taxon>Bacteria</taxon>
        <taxon>Pseudomonadati</taxon>
        <taxon>Pseudomonadota</taxon>
        <taxon>Gammaproteobacteria</taxon>
        <taxon>Alteromonadales</taxon>
        <taxon>Shewanellaceae</taxon>
        <taxon>Shewanella</taxon>
    </lineage>
</organism>
<dbReference type="InterPro" id="IPR029044">
    <property type="entry name" value="Nucleotide-diphossugar_trans"/>
</dbReference>
<dbReference type="AlphaFoldDB" id="A0A3S0KNA7"/>
<keyword evidence="2 3" id="KW-0548">Nucleotidyltransferase</keyword>
<dbReference type="InterPro" id="IPR034683">
    <property type="entry name" value="IspD/TarI"/>
</dbReference>
<dbReference type="Gene3D" id="3.90.550.10">
    <property type="entry name" value="Spore Coat Polysaccharide Biosynthesis Protein SpsA, Chain A"/>
    <property type="match status" value="1"/>
</dbReference>
<evidence type="ECO:0000256" key="1">
    <source>
        <dbReference type="ARBA" id="ARBA00022679"/>
    </source>
</evidence>
<dbReference type="FunFam" id="3.90.550.10:FF:000003">
    <property type="entry name" value="2-C-methyl-D-erythritol 4-phosphate cytidylyltransferase"/>
    <property type="match status" value="1"/>
</dbReference>
<reference evidence="4 5" key="1">
    <citation type="submission" date="2018-12" db="EMBL/GenBank/DDBJ databases">
        <authorList>
            <person name="Yu L."/>
        </authorList>
    </citation>
    <scope>NUCLEOTIDE SEQUENCE [LARGE SCALE GENOMIC DNA]</scope>
    <source>
        <strain evidence="4 5">HAW-EB5</strain>
    </source>
</reference>
<dbReference type="OrthoDB" id="9806837at2"/>
<evidence type="ECO:0000313" key="4">
    <source>
        <dbReference type="EMBL" id="RTR34541.1"/>
    </source>
</evidence>
<dbReference type="Pfam" id="PF01128">
    <property type="entry name" value="IspD"/>
    <property type="match status" value="1"/>
</dbReference>
<name>A0A3S0KNA7_9GAMM</name>
<comment type="function">
    <text evidence="3">Catalyzes the formation of 4-diphosphocytidyl-2-C-methyl-D-erythritol from CTP and 2-C-methyl-D-erythritol 4-phosphate (MEP).</text>
</comment>
<dbReference type="EC" id="2.7.7.60" evidence="3"/>
<dbReference type="PANTHER" id="PTHR32125:SF4">
    <property type="entry name" value="2-C-METHYL-D-ERYTHRITOL 4-PHOSPHATE CYTIDYLYLTRANSFERASE, CHLOROPLASTIC"/>
    <property type="match status" value="1"/>
</dbReference>